<evidence type="ECO:0000313" key="7">
    <source>
        <dbReference type="Proteomes" id="UP001291653"/>
    </source>
</evidence>
<keyword evidence="3" id="KW-0186">Copper</keyword>
<accession>A0ABQ5NRS5</accession>
<reference evidence="6 7" key="1">
    <citation type="submission" date="2022-10" db="EMBL/GenBank/DDBJ databases">
        <title>Draft genome sequence of Streptomyces sp. YSPA8.</title>
        <authorList>
            <person name="Moriuchi R."/>
            <person name="Dohra H."/>
            <person name="Yamamura H."/>
            <person name="Kodani S."/>
        </authorList>
    </citation>
    <scope>NUCLEOTIDE SEQUENCE [LARGE SCALE GENOMIC DNA]</scope>
    <source>
        <strain evidence="6 7">YSPA8</strain>
    </source>
</reference>
<evidence type="ECO:0000313" key="6">
    <source>
        <dbReference type="EMBL" id="GLF93078.1"/>
    </source>
</evidence>
<name>A0ABQ5NRS5_9ACTN</name>
<sequence>MSTLSRRQVVGALSGAAAGLALAGAATAATAATDAPGPKKAGGHEHPAGPAPFDEVFEGRRIQGLPARGSRAAHAHHGSGYRVLIDGRELHLMHRTDGTWTSAVNHYETFRTPYEAARTAVTSLQGADLVPLPTA</sequence>
<keyword evidence="2 5" id="KW-0732">Signal</keyword>
<dbReference type="Proteomes" id="UP001291653">
    <property type="component" value="Unassembled WGS sequence"/>
</dbReference>
<comment type="caution">
    <text evidence="6">The sequence shown here is derived from an EMBL/GenBank/DDBJ whole genome shotgun (WGS) entry which is preliminary data.</text>
</comment>
<dbReference type="Gene3D" id="3.30.1880.10">
    <property type="entry name" value="protein ne1242 domain like"/>
    <property type="match status" value="1"/>
</dbReference>
<proteinExistence type="inferred from homology"/>
<evidence type="ECO:0000256" key="1">
    <source>
        <dbReference type="ARBA" id="ARBA00009871"/>
    </source>
</evidence>
<dbReference type="Pfam" id="PF06236">
    <property type="entry name" value="MelC1"/>
    <property type="match status" value="1"/>
</dbReference>
<evidence type="ECO:0000256" key="2">
    <source>
        <dbReference type="ARBA" id="ARBA00022729"/>
    </source>
</evidence>
<dbReference type="NCBIfam" id="NF047833">
    <property type="entry name" value="TyroCdyMelC1"/>
    <property type="match status" value="1"/>
</dbReference>
<feature type="signal peptide" evidence="5">
    <location>
        <begin position="1"/>
        <end position="31"/>
    </location>
</feature>
<gene>
    <name evidence="6" type="ORF">SYYSPA8_02295</name>
</gene>
<dbReference type="RefSeq" id="WP_323445182.1">
    <property type="nucleotide sequence ID" value="NZ_BSBI01000001.1"/>
</dbReference>
<evidence type="ECO:0000256" key="3">
    <source>
        <dbReference type="ARBA" id="ARBA00023008"/>
    </source>
</evidence>
<feature type="region of interest" description="Disordered" evidence="4">
    <location>
        <begin position="33"/>
        <end position="53"/>
    </location>
</feature>
<dbReference type="EMBL" id="BSBI01000001">
    <property type="protein sequence ID" value="GLF93078.1"/>
    <property type="molecule type" value="Genomic_DNA"/>
</dbReference>
<dbReference type="InterPro" id="IPR006311">
    <property type="entry name" value="TAT_signal"/>
</dbReference>
<protein>
    <submittedName>
        <fullName evidence="6">Tyrosinase cofactor</fullName>
    </submittedName>
</protein>
<keyword evidence="7" id="KW-1185">Reference proteome</keyword>
<dbReference type="InterPro" id="IPR010928">
    <property type="entry name" value="MelC1"/>
</dbReference>
<comment type="similarity">
    <text evidence="1">Belongs to the melC1 family.</text>
</comment>
<feature type="chain" id="PRO_5045402039" evidence="5">
    <location>
        <begin position="32"/>
        <end position="135"/>
    </location>
</feature>
<evidence type="ECO:0000256" key="5">
    <source>
        <dbReference type="SAM" id="SignalP"/>
    </source>
</evidence>
<organism evidence="6 7">
    <name type="scientific">Streptomyces yaizuensis</name>
    <dbReference type="NCBI Taxonomy" id="2989713"/>
    <lineage>
        <taxon>Bacteria</taxon>
        <taxon>Bacillati</taxon>
        <taxon>Actinomycetota</taxon>
        <taxon>Actinomycetes</taxon>
        <taxon>Kitasatosporales</taxon>
        <taxon>Streptomycetaceae</taxon>
        <taxon>Streptomyces</taxon>
    </lineage>
</organism>
<evidence type="ECO:0000256" key="4">
    <source>
        <dbReference type="SAM" id="MobiDB-lite"/>
    </source>
</evidence>
<dbReference type="InterPro" id="IPR023199">
    <property type="entry name" value="GriE/MELC1_sf"/>
</dbReference>
<dbReference type="PROSITE" id="PS51318">
    <property type="entry name" value="TAT"/>
    <property type="match status" value="1"/>
</dbReference>